<name>A0ABV8JJ26_9BACL</name>
<protein>
    <submittedName>
        <fullName evidence="1">Uncharacterized protein</fullName>
    </submittedName>
</protein>
<organism evidence="1 2">
    <name type="scientific">Salinithrix halophila</name>
    <dbReference type="NCBI Taxonomy" id="1485204"/>
    <lineage>
        <taxon>Bacteria</taxon>
        <taxon>Bacillati</taxon>
        <taxon>Bacillota</taxon>
        <taxon>Bacilli</taxon>
        <taxon>Bacillales</taxon>
        <taxon>Thermoactinomycetaceae</taxon>
        <taxon>Salinithrix</taxon>
    </lineage>
</organism>
<sequence length="65" mass="7614">MIVKMMKQVFGRQEIRTHSGVCKPLTHRGIYDGRDYLRMMLVEEEKRAVKTTLETSGWDDERKGA</sequence>
<comment type="caution">
    <text evidence="1">The sequence shown here is derived from an EMBL/GenBank/DDBJ whole genome shotgun (WGS) entry which is preliminary data.</text>
</comment>
<accession>A0ABV8JJ26</accession>
<evidence type="ECO:0000313" key="2">
    <source>
        <dbReference type="Proteomes" id="UP001595843"/>
    </source>
</evidence>
<reference evidence="2" key="1">
    <citation type="journal article" date="2019" name="Int. J. Syst. Evol. Microbiol.">
        <title>The Global Catalogue of Microorganisms (GCM) 10K type strain sequencing project: providing services to taxonomists for standard genome sequencing and annotation.</title>
        <authorList>
            <consortium name="The Broad Institute Genomics Platform"/>
            <consortium name="The Broad Institute Genome Sequencing Center for Infectious Disease"/>
            <person name="Wu L."/>
            <person name="Ma J."/>
        </authorList>
    </citation>
    <scope>NUCLEOTIDE SEQUENCE [LARGE SCALE GENOMIC DNA]</scope>
    <source>
        <strain evidence="2">IBRC-M 10813</strain>
    </source>
</reference>
<dbReference type="Proteomes" id="UP001595843">
    <property type="component" value="Unassembled WGS sequence"/>
</dbReference>
<dbReference type="RefSeq" id="WP_380704067.1">
    <property type="nucleotide sequence ID" value="NZ_JBHSAP010000009.1"/>
</dbReference>
<keyword evidence="2" id="KW-1185">Reference proteome</keyword>
<evidence type="ECO:0000313" key="1">
    <source>
        <dbReference type="EMBL" id="MFC4076797.1"/>
    </source>
</evidence>
<gene>
    <name evidence="1" type="ORF">ACFOUO_08235</name>
</gene>
<dbReference type="EMBL" id="JBHSAP010000009">
    <property type="protein sequence ID" value="MFC4076797.1"/>
    <property type="molecule type" value="Genomic_DNA"/>
</dbReference>
<proteinExistence type="predicted"/>